<dbReference type="AlphaFoldDB" id="A0A1H8PZF5"/>
<organism evidence="1 2">
    <name type="scientific">Halorientalis persicus</name>
    <dbReference type="NCBI Taxonomy" id="1367881"/>
    <lineage>
        <taxon>Archaea</taxon>
        <taxon>Methanobacteriati</taxon>
        <taxon>Methanobacteriota</taxon>
        <taxon>Stenosarchaea group</taxon>
        <taxon>Halobacteria</taxon>
        <taxon>Halobacteriales</taxon>
        <taxon>Haloarculaceae</taxon>
        <taxon>Halorientalis</taxon>
    </lineage>
</organism>
<evidence type="ECO:0000313" key="1">
    <source>
        <dbReference type="EMBL" id="SEO47379.1"/>
    </source>
</evidence>
<protein>
    <submittedName>
        <fullName evidence="1">Uncharacterized protein</fullName>
    </submittedName>
</protein>
<dbReference type="OrthoDB" id="379510at2157"/>
<accession>A0A1H8PZF5</accession>
<sequence length="105" mass="11375">MSSQIEAHSGQQRALEQFVATGAQPDSHQIHRSVVEQASADSSPQTIRDHVLKTLCRQVPALGVADIHDLRVSLDVDVDADSPVDAQVTTVLQAAVAMLDEWNHL</sequence>
<dbReference type="RefSeq" id="WP_092661185.1">
    <property type="nucleotide sequence ID" value="NZ_FOCX01000013.1"/>
</dbReference>
<evidence type="ECO:0000313" key="2">
    <source>
        <dbReference type="Proteomes" id="UP000198775"/>
    </source>
</evidence>
<proteinExistence type="predicted"/>
<reference evidence="2" key="1">
    <citation type="submission" date="2016-10" db="EMBL/GenBank/DDBJ databases">
        <authorList>
            <person name="Varghese N."/>
            <person name="Submissions S."/>
        </authorList>
    </citation>
    <scope>NUCLEOTIDE SEQUENCE [LARGE SCALE GENOMIC DNA]</scope>
    <source>
        <strain evidence="2">IBRC-M 10043</strain>
    </source>
</reference>
<gene>
    <name evidence="1" type="ORF">SAMN05216388_101313</name>
</gene>
<dbReference type="EMBL" id="FOCX01000013">
    <property type="protein sequence ID" value="SEO47379.1"/>
    <property type="molecule type" value="Genomic_DNA"/>
</dbReference>
<keyword evidence="2" id="KW-1185">Reference proteome</keyword>
<name>A0A1H8PZF5_9EURY</name>
<dbReference type="Proteomes" id="UP000198775">
    <property type="component" value="Unassembled WGS sequence"/>
</dbReference>